<name>A0A4Z2HVH4_9TELE</name>
<dbReference type="EMBL" id="SRLO01000170">
    <property type="protein sequence ID" value="TNN69846.1"/>
    <property type="molecule type" value="Genomic_DNA"/>
</dbReference>
<reference evidence="1 2" key="1">
    <citation type="submission" date="2019-03" db="EMBL/GenBank/DDBJ databases">
        <title>First draft genome of Liparis tanakae, snailfish: a comprehensive survey of snailfish specific genes.</title>
        <authorList>
            <person name="Kim W."/>
            <person name="Song I."/>
            <person name="Jeong J.-H."/>
            <person name="Kim D."/>
            <person name="Kim S."/>
            <person name="Ryu S."/>
            <person name="Song J.Y."/>
            <person name="Lee S.K."/>
        </authorList>
    </citation>
    <scope>NUCLEOTIDE SEQUENCE [LARGE SCALE GENOMIC DNA]</scope>
    <source>
        <tissue evidence="1">Muscle</tissue>
    </source>
</reference>
<accession>A0A4Z2HVH4</accession>
<gene>
    <name evidence="1" type="ORF">EYF80_019914</name>
</gene>
<comment type="caution">
    <text evidence="1">The sequence shown here is derived from an EMBL/GenBank/DDBJ whole genome shotgun (WGS) entry which is preliminary data.</text>
</comment>
<keyword evidence="2" id="KW-1185">Reference proteome</keyword>
<evidence type="ECO:0000313" key="1">
    <source>
        <dbReference type="EMBL" id="TNN69846.1"/>
    </source>
</evidence>
<sequence length="73" mass="7839">MSHILDLRLLDGLPGVLGGGLVFINKKLGHKSVPVQLEKEAVVTVEASAQRSRCRCRCCPQPGPSPHTIPAQK</sequence>
<organism evidence="1 2">
    <name type="scientific">Liparis tanakae</name>
    <name type="common">Tanaka's snailfish</name>
    <dbReference type="NCBI Taxonomy" id="230148"/>
    <lineage>
        <taxon>Eukaryota</taxon>
        <taxon>Metazoa</taxon>
        <taxon>Chordata</taxon>
        <taxon>Craniata</taxon>
        <taxon>Vertebrata</taxon>
        <taxon>Euteleostomi</taxon>
        <taxon>Actinopterygii</taxon>
        <taxon>Neopterygii</taxon>
        <taxon>Teleostei</taxon>
        <taxon>Neoteleostei</taxon>
        <taxon>Acanthomorphata</taxon>
        <taxon>Eupercaria</taxon>
        <taxon>Perciformes</taxon>
        <taxon>Cottioidei</taxon>
        <taxon>Cottales</taxon>
        <taxon>Liparidae</taxon>
        <taxon>Liparis</taxon>
    </lineage>
</organism>
<evidence type="ECO:0000313" key="2">
    <source>
        <dbReference type="Proteomes" id="UP000314294"/>
    </source>
</evidence>
<proteinExistence type="predicted"/>
<dbReference type="AlphaFoldDB" id="A0A4Z2HVH4"/>
<dbReference type="Proteomes" id="UP000314294">
    <property type="component" value="Unassembled WGS sequence"/>
</dbReference>
<protein>
    <submittedName>
        <fullName evidence="1">Uncharacterized protein</fullName>
    </submittedName>
</protein>